<dbReference type="Gene3D" id="3.40.630.10">
    <property type="entry name" value="Zn peptidases"/>
    <property type="match status" value="1"/>
</dbReference>
<dbReference type="Pfam" id="PF01546">
    <property type="entry name" value="Peptidase_M20"/>
    <property type="match status" value="1"/>
</dbReference>
<dbReference type="PIRSF" id="PIRSF005962">
    <property type="entry name" value="Pept_M20D_amidohydro"/>
    <property type="match status" value="1"/>
</dbReference>
<name>A0ABZ0L7V7_9BACL</name>
<dbReference type="Proteomes" id="UP001303902">
    <property type="component" value="Chromosome"/>
</dbReference>
<organism evidence="2 3">
    <name type="scientific">Sporosarcina oncorhynchi</name>
    <dbReference type="NCBI Taxonomy" id="3056444"/>
    <lineage>
        <taxon>Bacteria</taxon>
        <taxon>Bacillati</taxon>
        <taxon>Bacillota</taxon>
        <taxon>Bacilli</taxon>
        <taxon>Bacillales</taxon>
        <taxon>Caryophanaceae</taxon>
        <taxon>Sporosarcina</taxon>
    </lineage>
</organism>
<feature type="domain" description="Peptidase M20 dimerisation" evidence="1">
    <location>
        <begin position="184"/>
        <end position="275"/>
    </location>
</feature>
<dbReference type="PANTHER" id="PTHR11014">
    <property type="entry name" value="PEPTIDASE M20 FAMILY MEMBER"/>
    <property type="match status" value="1"/>
</dbReference>
<gene>
    <name evidence="2" type="ORF">QWT69_03260</name>
</gene>
<dbReference type="Pfam" id="PF07687">
    <property type="entry name" value="M20_dimer"/>
    <property type="match status" value="1"/>
</dbReference>
<dbReference type="InterPro" id="IPR036264">
    <property type="entry name" value="Bact_exopeptidase_dim_dom"/>
</dbReference>
<dbReference type="PANTHER" id="PTHR11014:SF63">
    <property type="entry name" value="METALLOPEPTIDASE, PUTATIVE (AFU_ORTHOLOGUE AFUA_6G09600)-RELATED"/>
    <property type="match status" value="1"/>
</dbReference>
<dbReference type="SUPFAM" id="SSF53187">
    <property type="entry name" value="Zn-dependent exopeptidases"/>
    <property type="match status" value="1"/>
</dbReference>
<dbReference type="RefSeq" id="WP_317968926.1">
    <property type="nucleotide sequence ID" value="NZ_CP129118.1"/>
</dbReference>
<dbReference type="InterPro" id="IPR011650">
    <property type="entry name" value="Peptidase_M20_dimer"/>
</dbReference>
<proteinExistence type="predicted"/>
<keyword evidence="3" id="KW-1185">Reference proteome</keyword>
<evidence type="ECO:0000313" key="3">
    <source>
        <dbReference type="Proteomes" id="UP001303902"/>
    </source>
</evidence>
<dbReference type="SUPFAM" id="SSF55031">
    <property type="entry name" value="Bacterial exopeptidase dimerisation domain"/>
    <property type="match status" value="1"/>
</dbReference>
<reference evidence="2 3" key="1">
    <citation type="submission" date="2023-06" db="EMBL/GenBank/DDBJ databases">
        <title>Sporosarcina sp. nov., isolated from Korean tranditional fermented seafood 'Jeotgal'.</title>
        <authorList>
            <person name="Yang A.I."/>
            <person name="Shin N.-R."/>
        </authorList>
    </citation>
    <scope>NUCLEOTIDE SEQUENCE [LARGE SCALE GENOMIC DNA]</scope>
    <source>
        <strain evidence="2 3">T2O-4</strain>
    </source>
</reference>
<dbReference type="Gene3D" id="3.30.70.360">
    <property type="match status" value="1"/>
</dbReference>
<protein>
    <submittedName>
        <fullName evidence="2">Amidohydrolase</fullName>
    </submittedName>
</protein>
<dbReference type="InterPro" id="IPR002933">
    <property type="entry name" value="Peptidase_M20"/>
</dbReference>
<evidence type="ECO:0000313" key="2">
    <source>
        <dbReference type="EMBL" id="WOV88158.1"/>
    </source>
</evidence>
<dbReference type="InterPro" id="IPR017439">
    <property type="entry name" value="Amidohydrolase"/>
</dbReference>
<dbReference type="EMBL" id="CP129118">
    <property type="protein sequence ID" value="WOV88158.1"/>
    <property type="molecule type" value="Genomic_DNA"/>
</dbReference>
<accession>A0ABZ0L7V7</accession>
<dbReference type="NCBIfam" id="TIGR01891">
    <property type="entry name" value="amidohydrolases"/>
    <property type="match status" value="1"/>
</dbReference>
<sequence>MHNQPTIESLTKQAIQDRRHLHQYPELSGEEFETCEMIRERLEHLGIEILDYARPSIIGFVKGTSGAKTLALRADIDALPIQEEGDLPYASTRPGISHMCGHDGHTAVLLAVAEWLAANKANVQPNVYLIFQSAEEISPSGAQALVAQGILDTVDAVFGLHLWQGLKKGTFGLTHGPMMASIDDFEVTITGSGGHGSSPHEAVDPIYISTHVIQAFQNIISQKLNPLEAGIITVGKIEAGSTANVIPTTAKLIGTIRALTPTAVTTIKQQIVQMSEGICQAFGATAEVEFIVGTPPLVNDETQARFVEQVLVDTFGEARVQLVDPTMGGEDFAYYLEKKPGAYLFVGMEGEVSAYPHHHPKFNIDEEVIPDAIRVFIEILKQFKEDAQ</sequence>
<evidence type="ECO:0000259" key="1">
    <source>
        <dbReference type="Pfam" id="PF07687"/>
    </source>
</evidence>